<evidence type="ECO:0000259" key="2">
    <source>
        <dbReference type="Pfam" id="PF21320"/>
    </source>
</evidence>
<dbReference type="GeneID" id="35592683"/>
<proteinExistence type="predicted"/>
<evidence type="ECO:0000313" key="3">
    <source>
        <dbReference type="EMBL" id="AUV82161.1"/>
    </source>
</evidence>
<dbReference type="RefSeq" id="WP_103425850.1">
    <property type="nucleotide sequence ID" value="NZ_CP026309.1"/>
</dbReference>
<gene>
    <name evidence="3" type="ORF">C2R22_11290</name>
</gene>
<keyword evidence="3" id="KW-0808">Transferase</keyword>
<protein>
    <submittedName>
        <fullName evidence="3">SAM-dependent methyltransferase</fullName>
    </submittedName>
</protein>
<dbReference type="AlphaFoldDB" id="A0A2I8VJR6"/>
<dbReference type="KEGG" id="srub:C2R22_11290"/>
<keyword evidence="3" id="KW-0489">Methyltransferase</keyword>
<dbReference type="InterPro" id="IPR053173">
    <property type="entry name" value="SAM-binding_MTase"/>
</dbReference>
<dbReference type="Pfam" id="PF21320">
    <property type="entry name" value="WHD_Rv2258c"/>
    <property type="match status" value="1"/>
</dbReference>
<dbReference type="EMBL" id="CP026309">
    <property type="protein sequence ID" value="AUV82161.1"/>
    <property type="molecule type" value="Genomic_DNA"/>
</dbReference>
<evidence type="ECO:0000259" key="1">
    <source>
        <dbReference type="Pfam" id="PF13847"/>
    </source>
</evidence>
<dbReference type="Proteomes" id="UP000236584">
    <property type="component" value="Chromosome"/>
</dbReference>
<organism evidence="3 4">
    <name type="scientific">Salinigranum rubrum</name>
    <dbReference type="NCBI Taxonomy" id="755307"/>
    <lineage>
        <taxon>Archaea</taxon>
        <taxon>Methanobacteriati</taxon>
        <taxon>Methanobacteriota</taxon>
        <taxon>Stenosarchaea group</taxon>
        <taxon>Halobacteria</taxon>
        <taxon>Halobacteriales</taxon>
        <taxon>Haloferacaceae</taxon>
        <taxon>Salinigranum</taxon>
    </lineage>
</organism>
<dbReference type="SUPFAM" id="SSF53335">
    <property type="entry name" value="S-adenosyl-L-methionine-dependent methyltransferases"/>
    <property type="match status" value="1"/>
</dbReference>
<dbReference type="CDD" id="cd02440">
    <property type="entry name" value="AdoMet_MTases"/>
    <property type="match status" value="1"/>
</dbReference>
<dbReference type="PANTHER" id="PTHR45128">
    <property type="entry name" value="METHYLTRANSFERASE TYPE 11"/>
    <property type="match status" value="1"/>
</dbReference>
<dbReference type="SUPFAM" id="SSF46785">
    <property type="entry name" value="Winged helix' DNA-binding domain"/>
    <property type="match status" value="1"/>
</dbReference>
<dbReference type="InterPro" id="IPR036390">
    <property type="entry name" value="WH_DNA-bd_sf"/>
</dbReference>
<dbReference type="Pfam" id="PF13847">
    <property type="entry name" value="Methyltransf_31"/>
    <property type="match status" value="1"/>
</dbReference>
<dbReference type="Gene3D" id="1.10.10.10">
    <property type="entry name" value="Winged helix-like DNA-binding domain superfamily/Winged helix DNA-binding domain"/>
    <property type="match status" value="1"/>
</dbReference>
<feature type="domain" description="S-adenosylmethionine-dependent methyltransferase Rv2258c-like winged HTH" evidence="2">
    <location>
        <begin position="32"/>
        <end position="105"/>
    </location>
</feature>
<dbReference type="Gene3D" id="3.40.50.150">
    <property type="entry name" value="Vaccinia Virus protein VP39"/>
    <property type="match status" value="1"/>
</dbReference>
<feature type="domain" description="Methyltransferase" evidence="1">
    <location>
        <begin position="181"/>
        <end position="287"/>
    </location>
</feature>
<dbReference type="OrthoDB" id="8915at2157"/>
<reference evidence="3 4" key="1">
    <citation type="submission" date="2018-01" db="EMBL/GenBank/DDBJ databases">
        <title>Complete genome sequence of Salinigranum rubrum GX10T, an extremely halophilic archaeon isolated from a marine solar saltern.</title>
        <authorList>
            <person name="Han S."/>
        </authorList>
    </citation>
    <scope>NUCLEOTIDE SEQUENCE [LARGE SCALE GENOMIC DNA]</scope>
    <source>
        <strain evidence="3 4">GX10</strain>
    </source>
</reference>
<name>A0A2I8VJR6_9EURY</name>
<dbReference type="GO" id="GO:0032259">
    <property type="term" value="P:methylation"/>
    <property type="evidence" value="ECO:0007669"/>
    <property type="project" value="UniProtKB-KW"/>
</dbReference>
<dbReference type="PANTHER" id="PTHR45128:SF2">
    <property type="entry name" value="METHYLTRANSFERASE DOMAIN-CONTAINING PROTEIN"/>
    <property type="match status" value="1"/>
</dbReference>
<evidence type="ECO:0000313" key="4">
    <source>
        <dbReference type="Proteomes" id="UP000236584"/>
    </source>
</evidence>
<dbReference type="InterPro" id="IPR036388">
    <property type="entry name" value="WH-like_DNA-bd_sf"/>
</dbReference>
<sequence>MATSQSTTDRTDIESFQERVFEAALGAFTTYALYLGSRLGYYDVLAAEGPSTPVELAAATGTSERYTREWLEQGVVSGVLACENPEAPASERRFDLPPAHAAVLTEPESLDYLAGIPQSLVGTLSPVQELVDAYRTGEGIEYHAFGEDMHEGIAAMNRPLFVNELGTEWLPTLEDVDARLTEGGRVADVGCGHGWSSIGIARAYPDATVRGIDADAASVERARANAAAYDAGDRLSFTHADAADVDGSYDLVTAFECVHDMSDPVAVLSTMRSLALPDGTVFVMDERVGETFSPAAGPVEEFMYGYSVFHCLPVGMVDDGVGTGTVMRESTLRGYAEEAGFSAIEVLPIENEFFRFYRLTP</sequence>
<dbReference type="GO" id="GO:0008168">
    <property type="term" value="F:methyltransferase activity"/>
    <property type="evidence" value="ECO:0007669"/>
    <property type="project" value="UniProtKB-KW"/>
</dbReference>
<dbReference type="InterPro" id="IPR029063">
    <property type="entry name" value="SAM-dependent_MTases_sf"/>
</dbReference>
<keyword evidence="4" id="KW-1185">Reference proteome</keyword>
<dbReference type="InterPro" id="IPR025714">
    <property type="entry name" value="Methyltranfer_dom"/>
</dbReference>
<accession>A0A2I8VJR6</accession>
<dbReference type="InterPro" id="IPR048711">
    <property type="entry name" value="WHD_Rv2258c"/>
</dbReference>